<evidence type="ECO:0000313" key="1">
    <source>
        <dbReference type="EMBL" id="KAF2473833.1"/>
    </source>
</evidence>
<name>A0ACB6R3J1_9PLEO</name>
<gene>
    <name evidence="1" type="ORF">BDR25DRAFT_352310</name>
</gene>
<accession>A0ACB6R3J1</accession>
<organism evidence="1 2">
    <name type="scientific">Lindgomyces ingoldianus</name>
    <dbReference type="NCBI Taxonomy" id="673940"/>
    <lineage>
        <taxon>Eukaryota</taxon>
        <taxon>Fungi</taxon>
        <taxon>Dikarya</taxon>
        <taxon>Ascomycota</taxon>
        <taxon>Pezizomycotina</taxon>
        <taxon>Dothideomycetes</taxon>
        <taxon>Pleosporomycetidae</taxon>
        <taxon>Pleosporales</taxon>
        <taxon>Lindgomycetaceae</taxon>
        <taxon>Lindgomyces</taxon>
    </lineage>
</organism>
<evidence type="ECO:0000313" key="2">
    <source>
        <dbReference type="Proteomes" id="UP000799755"/>
    </source>
</evidence>
<dbReference type="EMBL" id="MU003499">
    <property type="protein sequence ID" value="KAF2473833.1"/>
    <property type="molecule type" value="Genomic_DNA"/>
</dbReference>
<proteinExistence type="predicted"/>
<dbReference type="Proteomes" id="UP000799755">
    <property type="component" value="Unassembled WGS sequence"/>
</dbReference>
<sequence length="386" mass="42888">MIFQLDGRRATRIVAEPKGVIKAKFSPSLSMRISHHAAIYSDLPGFTGERAMSRSGTTNISPNAQKWKSMQPVRMPKSSTRAKLSEFPKSQVNGITTSGSTCDIARSPARRLLHLRNGTISSPRNNAASSGAIPPMAPQATDVTPESHGYRALMACNGMALHLSFDFCSGKCSLRKEFDRAFCDQLATPRMQKSFSMEAQHKPSNIGDPANRSPAPKPAQDRNTTAKFNDVLTRAMGAQFENQTFHSLGPIEQFLVRFLHTILVLVADWVRPLLALAPWLEIHRRRILGKESSYDSQTEDLESARAARSWSSFRPWPSLYLYNLVSSSASTIVVFMGPHILNKYLECAKTAKSGLLFCLNHLRIHTFLHLTVALNIMRTMAQMLST</sequence>
<comment type="caution">
    <text evidence="1">The sequence shown here is derived from an EMBL/GenBank/DDBJ whole genome shotgun (WGS) entry which is preliminary data.</text>
</comment>
<keyword evidence="2" id="KW-1185">Reference proteome</keyword>
<protein>
    <submittedName>
        <fullName evidence="1">Uncharacterized protein</fullName>
    </submittedName>
</protein>
<reference evidence="1" key="1">
    <citation type="journal article" date="2020" name="Stud. Mycol.">
        <title>101 Dothideomycetes genomes: a test case for predicting lifestyles and emergence of pathogens.</title>
        <authorList>
            <person name="Haridas S."/>
            <person name="Albert R."/>
            <person name="Binder M."/>
            <person name="Bloem J."/>
            <person name="Labutti K."/>
            <person name="Salamov A."/>
            <person name="Andreopoulos B."/>
            <person name="Baker S."/>
            <person name="Barry K."/>
            <person name="Bills G."/>
            <person name="Bluhm B."/>
            <person name="Cannon C."/>
            <person name="Castanera R."/>
            <person name="Culley D."/>
            <person name="Daum C."/>
            <person name="Ezra D."/>
            <person name="Gonzalez J."/>
            <person name="Henrissat B."/>
            <person name="Kuo A."/>
            <person name="Liang C."/>
            <person name="Lipzen A."/>
            <person name="Lutzoni F."/>
            <person name="Magnuson J."/>
            <person name="Mondo S."/>
            <person name="Nolan M."/>
            <person name="Ohm R."/>
            <person name="Pangilinan J."/>
            <person name="Park H.-J."/>
            <person name="Ramirez L."/>
            <person name="Alfaro M."/>
            <person name="Sun H."/>
            <person name="Tritt A."/>
            <person name="Yoshinaga Y."/>
            <person name="Zwiers L.-H."/>
            <person name="Turgeon B."/>
            <person name="Goodwin S."/>
            <person name="Spatafora J."/>
            <person name="Crous P."/>
            <person name="Grigoriev I."/>
        </authorList>
    </citation>
    <scope>NUCLEOTIDE SEQUENCE</scope>
    <source>
        <strain evidence="1">ATCC 200398</strain>
    </source>
</reference>